<gene>
    <name evidence="2" type="ORF">J0M35_15330</name>
</gene>
<evidence type="ECO:0000256" key="1">
    <source>
        <dbReference type="SAM" id="Phobius"/>
    </source>
</evidence>
<feature type="transmembrane region" description="Helical" evidence="1">
    <location>
        <begin position="7"/>
        <end position="28"/>
    </location>
</feature>
<reference evidence="2" key="1">
    <citation type="submission" date="2021-02" db="EMBL/GenBank/DDBJ databases">
        <title>Genome-Resolved Metagenomics of a Microbial Community Performing Photosynthetic Biological Nutrient Removal.</title>
        <authorList>
            <person name="Mcdaniel E.A."/>
        </authorList>
    </citation>
    <scope>NUCLEOTIDE SEQUENCE</scope>
    <source>
        <strain evidence="2">UWPOB_OBS1</strain>
    </source>
</reference>
<accession>A0A8J7PI04</accession>
<keyword evidence="1" id="KW-0472">Membrane</keyword>
<dbReference type="AlphaFoldDB" id="A0A8J7PI04"/>
<dbReference type="Proteomes" id="UP000664277">
    <property type="component" value="Unassembled WGS sequence"/>
</dbReference>
<name>A0A8J7PI04_9BACT</name>
<feature type="transmembrane region" description="Helical" evidence="1">
    <location>
        <begin position="187"/>
        <end position="207"/>
    </location>
</feature>
<organism evidence="2 3">
    <name type="scientific">Candidatus Obscuribacter phosphatis</name>
    <dbReference type="NCBI Taxonomy" id="1906157"/>
    <lineage>
        <taxon>Bacteria</taxon>
        <taxon>Bacillati</taxon>
        <taxon>Candidatus Melainabacteria</taxon>
        <taxon>Candidatus Obscuribacterales</taxon>
        <taxon>Candidatus Obscuribacteraceae</taxon>
        <taxon>Candidatus Obscuribacter</taxon>
    </lineage>
</organism>
<proteinExistence type="predicted"/>
<feature type="transmembrane region" description="Helical" evidence="1">
    <location>
        <begin position="155"/>
        <end position="175"/>
    </location>
</feature>
<feature type="transmembrane region" description="Helical" evidence="1">
    <location>
        <begin position="91"/>
        <end position="109"/>
    </location>
</feature>
<comment type="caution">
    <text evidence="2">The sequence shown here is derived from an EMBL/GenBank/DDBJ whole genome shotgun (WGS) entry which is preliminary data.</text>
</comment>
<feature type="transmembrane region" description="Helical" evidence="1">
    <location>
        <begin position="48"/>
        <end position="79"/>
    </location>
</feature>
<protein>
    <submittedName>
        <fullName evidence="2">Uncharacterized protein</fullName>
    </submittedName>
</protein>
<keyword evidence="1" id="KW-1133">Transmembrane helix</keyword>
<sequence length="244" mass="26304">MVLNEQLSAQITLTGMTMDLIGGLYLAYDLLGGDKGPLSTLTRCVTYTLILVLSISTTMGLKFGLLAGAGLGIALGLHLERIGRGQNETKRFLFSLALIRSTGLFLAAWYEKLSFVAFGLVPVVFAAAFLLPRLKLTPAFFYEVGKKPSFSYRKLCLSLVLGGLAASVGFIAAFLQHDLGHMGERVLRLSLTIAMATGLTSSLIPLIEWYADNLPGRTMGYIGATLFVLGFMMQSVPSLVILVK</sequence>
<evidence type="ECO:0000313" key="3">
    <source>
        <dbReference type="Proteomes" id="UP000664277"/>
    </source>
</evidence>
<feature type="transmembrane region" description="Helical" evidence="1">
    <location>
        <begin position="115"/>
        <end position="134"/>
    </location>
</feature>
<keyword evidence="1" id="KW-0812">Transmembrane</keyword>
<evidence type="ECO:0000313" key="2">
    <source>
        <dbReference type="EMBL" id="MBN8661737.1"/>
    </source>
</evidence>
<feature type="transmembrane region" description="Helical" evidence="1">
    <location>
        <begin position="219"/>
        <end position="243"/>
    </location>
</feature>
<dbReference type="EMBL" id="JAFLCK010000024">
    <property type="protein sequence ID" value="MBN8661737.1"/>
    <property type="molecule type" value="Genomic_DNA"/>
</dbReference>